<organism evidence="2 3">
    <name type="scientific">Paenibacillus whitsoniae</name>
    <dbReference type="NCBI Taxonomy" id="2496558"/>
    <lineage>
        <taxon>Bacteria</taxon>
        <taxon>Bacillati</taxon>
        <taxon>Bacillota</taxon>
        <taxon>Bacilli</taxon>
        <taxon>Bacillales</taxon>
        <taxon>Paenibacillaceae</taxon>
        <taxon>Paenibacillus</taxon>
    </lineage>
</organism>
<dbReference type="Pfam" id="PF06445">
    <property type="entry name" value="GyrI-like"/>
    <property type="match status" value="1"/>
</dbReference>
<dbReference type="Proteomes" id="UP000276128">
    <property type="component" value="Unassembled WGS sequence"/>
</dbReference>
<dbReference type="InterPro" id="IPR029442">
    <property type="entry name" value="GyrI-like"/>
</dbReference>
<evidence type="ECO:0000313" key="3">
    <source>
        <dbReference type="Proteomes" id="UP000276128"/>
    </source>
</evidence>
<dbReference type="InterPro" id="IPR011256">
    <property type="entry name" value="Reg_factor_effector_dom_sf"/>
</dbReference>
<keyword evidence="3" id="KW-1185">Reference proteome</keyword>
<sequence>MEKLDLGKLYKSYYTAKAKPQLIAFETAHYASITGQGDPDGETFARATEALYTVSYGVKGLCKGKEQDFTVPKLEGLWWVDGDPRQALEVPRAEWRWKLLIRMPAYVTIEQVEEARQQAMKKKKELVELGDVRFEELHEGQCVQMLHVGPYATEPETLRQMEDFIHAEGWAYAGLHHEIYLSDSRRVEPAKMKTILRHPVTRREKAEVENGGLLK</sequence>
<proteinExistence type="predicted"/>
<evidence type="ECO:0000313" key="2">
    <source>
        <dbReference type="EMBL" id="RTE04448.1"/>
    </source>
</evidence>
<feature type="domain" description="GyrI-like small molecule binding" evidence="1">
    <location>
        <begin position="127"/>
        <end position="197"/>
    </location>
</feature>
<protein>
    <recommendedName>
        <fullName evidence="1">GyrI-like small molecule binding domain-containing protein</fullName>
    </recommendedName>
</protein>
<reference evidence="2 3" key="1">
    <citation type="submission" date="2018-12" db="EMBL/GenBank/DDBJ databases">
        <title>Bacillus ochoae sp. nov., Paenibacillus whitsoniae sp. nov., Paenibacillus spiritus sp. nov. Isolated from the Mars Exploration Rover during spacecraft assembly.</title>
        <authorList>
            <person name="Seuylemezian A."/>
            <person name="Vaishampayan P."/>
        </authorList>
    </citation>
    <scope>NUCLEOTIDE SEQUENCE [LARGE SCALE GENOMIC DNA]</scope>
    <source>
        <strain evidence="2 3">MER 54</strain>
    </source>
</reference>
<dbReference type="SUPFAM" id="SSF55136">
    <property type="entry name" value="Probable bacterial effector-binding domain"/>
    <property type="match status" value="1"/>
</dbReference>
<comment type="caution">
    <text evidence="2">The sequence shown here is derived from an EMBL/GenBank/DDBJ whole genome shotgun (WGS) entry which is preliminary data.</text>
</comment>
<accession>A0A3S0CR31</accession>
<dbReference type="Gene3D" id="3.20.80.10">
    <property type="entry name" value="Regulatory factor, effector binding domain"/>
    <property type="match status" value="1"/>
</dbReference>
<dbReference type="EMBL" id="RXHU01000088">
    <property type="protein sequence ID" value="RTE04448.1"/>
    <property type="molecule type" value="Genomic_DNA"/>
</dbReference>
<evidence type="ECO:0000259" key="1">
    <source>
        <dbReference type="Pfam" id="PF06445"/>
    </source>
</evidence>
<dbReference type="AlphaFoldDB" id="A0A3S0CR31"/>
<gene>
    <name evidence="2" type="ORF">EJQ19_26115</name>
</gene>
<dbReference type="PIRSF" id="PIRSF031644">
    <property type="entry name" value="UCP031644"/>
    <property type="match status" value="1"/>
</dbReference>
<dbReference type="OrthoDB" id="4772335at2"/>
<name>A0A3S0CR31_9BACL</name>
<dbReference type="InterPro" id="IPR008319">
    <property type="entry name" value="GyrI-like_CCH_Lin2189-like"/>
</dbReference>